<comment type="function">
    <text evidence="11">Part of the Sec protein translocase complex. Interacts with the SecYEG preprotein conducting channel. SecDF uses the proton motive force (PMF) to complete protein translocation after the ATP-dependent function of SecA.</text>
</comment>
<dbReference type="Gene3D" id="3.30.70.3400">
    <property type="match status" value="1"/>
</dbReference>
<feature type="domain" description="SecDF P1 head subdomain" evidence="15">
    <location>
        <begin position="298"/>
        <end position="426"/>
    </location>
</feature>
<evidence type="ECO:0000259" key="15">
    <source>
        <dbReference type="Pfam" id="PF22599"/>
    </source>
</evidence>
<dbReference type="Pfam" id="PF22599">
    <property type="entry name" value="SecDF_P1_head"/>
    <property type="match status" value="1"/>
</dbReference>
<accession>A0A0U2XTS0</accession>
<dbReference type="GO" id="GO:0005886">
    <property type="term" value="C:plasma membrane"/>
    <property type="evidence" value="ECO:0007669"/>
    <property type="project" value="UniProtKB-SubCell"/>
</dbReference>
<dbReference type="NCBIfam" id="TIGR01129">
    <property type="entry name" value="secD"/>
    <property type="match status" value="1"/>
</dbReference>
<feature type="transmembrane region" description="Helical" evidence="11">
    <location>
        <begin position="543"/>
        <end position="565"/>
    </location>
</feature>
<keyword evidence="8 11" id="KW-0472">Membrane</keyword>
<dbReference type="HAMAP" id="MF_01463_B">
    <property type="entry name" value="SecD_B"/>
    <property type="match status" value="1"/>
</dbReference>
<dbReference type="FunFam" id="3.30.70.3400:FF:000003">
    <property type="entry name" value="Preprotein translocase subunit SecD"/>
    <property type="match status" value="1"/>
</dbReference>
<evidence type="ECO:0000256" key="8">
    <source>
        <dbReference type="ARBA" id="ARBA00023136"/>
    </source>
</evidence>
<feature type="transmembrane region" description="Helical" evidence="11">
    <location>
        <begin position="571"/>
        <end position="599"/>
    </location>
</feature>
<comment type="subcellular location">
    <subcellularLocation>
        <location evidence="1 11">Cell membrane</location>
        <topology evidence="1 11">Multi-pass membrane protein</topology>
    </subcellularLocation>
</comment>
<keyword evidence="7 11" id="KW-0811">Translocation</keyword>
<evidence type="ECO:0000313" key="16">
    <source>
        <dbReference type="EMBL" id="ALS55925.1"/>
    </source>
</evidence>
<dbReference type="GO" id="GO:0043952">
    <property type="term" value="P:protein transport by the Sec complex"/>
    <property type="evidence" value="ECO:0007669"/>
    <property type="project" value="UniProtKB-UniRule"/>
</dbReference>
<dbReference type="InterPro" id="IPR048634">
    <property type="entry name" value="SecD_SecF_C"/>
</dbReference>
<dbReference type="InterPro" id="IPR027398">
    <property type="entry name" value="SecD-TM"/>
</dbReference>
<evidence type="ECO:0000259" key="12">
    <source>
        <dbReference type="Pfam" id="PF02355"/>
    </source>
</evidence>
<dbReference type="Pfam" id="PF02355">
    <property type="entry name" value="SecD_SecF_C"/>
    <property type="match status" value="1"/>
</dbReference>
<proteinExistence type="inferred from homology"/>
<evidence type="ECO:0000256" key="3">
    <source>
        <dbReference type="ARBA" id="ARBA00022475"/>
    </source>
</evidence>
<dbReference type="Gene3D" id="3.30.1360.200">
    <property type="match status" value="1"/>
</dbReference>
<comment type="subunit">
    <text evidence="11">Forms a complex with SecF. Part of the essential Sec protein translocation apparatus which comprises SecA, SecYEG and auxiliary proteins SecDF. Other proteins may also be involved.</text>
</comment>
<dbReference type="Pfam" id="PF21760">
    <property type="entry name" value="SecD_1st"/>
    <property type="match status" value="1"/>
</dbReference>
<comment type="similarity">
    <text evidence="9 11">Belongs to the SecD/SecF family. SecD subfamily.</text>
</comment>
<dbReference type="NCBIfam" id="TIGR00916">
    <property type="entry name" value="2A0604s01"/>
    <property type="match status" value="1"/>
</dbReference>
<dbReference type="Gene3D" id="1.20.1640.10">
    <property type="entry name" value="Multidrug efflux transporter AcrB transmembrane domain"/>
    <property type="match status" value="1"/>
</dbReference>
<dbReference type="PANTHER" id="PTHR30081:SF1">
    <property type="entry name" value="PROTEIN TRANSLOCASE SUBUNIT SECD"/>
    <property type="match status" value="1"/>
</dbReference>
<evidence type="ECO:0000256" key="11">
    <source>
        <dbReference type="HAMAP-Rule" id="MF_01463"/>
    </source>
</evidence>
<evidence type="ECO:0000259" key="13">
    <source>
        <dbReference type="Pfam" id="PF13721"/>
    </source>
</evidence>
<evidence type="ECO:0000256" key="4">
    <source>
        <dbReference type="ARBA" id="ARBA00022692"/>
    </source>
</evidence>
<feature type="domain" description="Protein export membrane protein SecD/SecF C-terminal" evidence="12">
    <location>
        <begin position="428"/>
        <end position="598"/>
    </location>
</feature>
<protein>
    <recommendedName>
        <fullName evidence="10 11">Protein translocase subunit SecD</fullName>
    </recommendedName>
</protein>
<evidence type="ECO:0000256" key="5">
    <source>
        <dbReference type="ARBA" id="ARBA00022927"/>
    </source>
</evidence>
<dbReference type="InterPro" id="IPR048631">
    <property type="entry name" value="SecD_1st"/>
</dbReference>
<keyword evidence="3 11" id="KW-1003">Cell membrane</keyword>
<dbReference type="GO" id="GO:0065002">
    <property type="term" value="P:intracellular protein transmembrane transport"/>
    <property type="evidence" value="ECO:0007669"/>
    <property type="project" value="UniProtKB-UniRule"/>
</dbReference>
<keyword evidence="5 11" id="KW-0653">Protein transport</keyword>
<dbReference type="InterPro" id="IPR022646">
    <property type="entry name" value="SecD/SecF_CS"/>
</dbReference>
<reference evidence="16" key="1">
    <citation type="journal article" date="2016" name="ISME J.">
        <title>Functional metagenomic screen reveals new and diverse microbial rhodopsins.</title>
        <authorList>
            <person name="Pushkarev A."/>
            <person name="Beja O."/>
        </authorList>
    </citation>
    <scope>NUCLEOTIDE SEQUENCE</scope>
</reference>
<dbReference type="InterPro" id="IPR022813">
    <property type="entry name" value="SecD/SecF_arch_bac"/>
</dbReference>
<dbReference type="Pfam" id="PF13721">
    <property type="entry name" value="SecD-TM1"/>
    <property type="match status" value="1"/>
</dbReference>
<evidence type="ECO:0000259" key="14">
    <source>
        <dbReference type="Pfam" id="PF21760"/>
    </source>
</evidence>
<keyword evidence="4 11" id="KW-0812">Transmembrane</keyword>
<evidence type="ECO:0000256" key="6">
    <source>
        <dbReference type="ARBA" id="ARBA00022989"/>
    </source>
</evidence>
<feature type="transmembrane region" description="Helical" evidence="11">
    <location>
        <begin position="447"/>
        <end position="467"/>
    </location>
</feature>
<evidence type="ECO:0000256" key="9">
    <source>
        <dbReference type="ARBA" id="ARBA00060774"/>
    </source>
</evidence>
<evidence type="ECO:0000256" key="2">
    <source>
        <dbReference type="ARBA" id="ARBA00022448"/>
    </source>
</evidence>
<feature type="domain" description="SecD export protein N-terminal TM" evidence="13">
    <location>
        <begin position="1"/>
        <end position="103"/>
    </location>
</feature>
<keyword evidence="6 11" id="KW-1133">Transmembrane helix</keyword>
<dbReference type="Pfam" id="PF07549">
    <property type="entry name" value="Sec_GG"/>
    <property type="match status" value="1"/>
</dbReference>
<evidence type="ECO:0000256" key="7">
    <source>
        <dbReference type="ARBA" id="ARBA00023010"/>
    </source>
</evidence>
<feature type="transmembrane region" description="Helical" evidence="11">
    <location>
        <begin position="500"/>
        <end position="522"/>
    </location>
</feature>
<evidence type="ECO:0000256" key="10">
    <source>
        <dbReference type="ARBA" id="ARBA00068220"/>
    </source>
</evidence>
<evidence type="ECO:0000256" key="1">
    <source>
        <dbReference type="ARBA" id="ARBA00004651"/>
    </source>
</evidence>
<dbReference type="InterPro" id="IPR005791">
    <property type="entry name" value="SecD"/>
</dbReference>
<dbReference type="AlphaFoldDB" id="A0A0U2XTS0"/>
<feature type="domain" description="Protein translocase subunit SecDF P1" evidence="14">
    <location>
        <begin position="225"/>
        <end position="282"/>
    </location>
</feature>
<dbReference type="EMBL" id="KT201082">
    <property type="protein sequence ID" value="ALS55925.1"/>
    <property type="molecule type" value="Genomic_DNA"/>
</dbReference>
<name>A0A0U2XTS0_9BACT</name>
<organism evidence="16">
    <name type="scientific">uncultured bacterium EIL68H05</name>
    <dbReference type="NCBI Taxonomy" id="1768205"/>
    <lineage>
        <taxon>Bacteria</taxon>
        <taxon>environmental samples</taxon>
    </lineage>
</organism>
<dbReference type="GO" id="GO:0015450">
    <property type="term" value="F:protein-transporting ATPase activity"/>
    <property type="evidence" value="ECO:0007669"/>
    <property type="project" value="InterPro"/>
</dbReference>
<dbReference type="FunFam" id="3.30.1360.200:FF:000001">
    <property type="entry name" value="Protein translocase subunit SecD"/>
    <property type="match status" value="1"/>
</dbReference>
<comment type="caution">
    <text evidence="11">Lacks conserved residue(s) required for the propagation of feature annotation.</text>
</comment>
<dbReference type="PANTHER" id="PTHR30081">
    <property type="entry name" value="PROTEIN-EXPORT MEMBRANE PROTEIN SEC"/>
    <property type="match status" value="1"/>
</dbReference>
<dbReference type="SUPFAM" id="SSF82866">
    <property type="entry name" value="Multidrug efflux transporter AcrB transmembrane domain"/>
    <property type="match status" value="1"/>
</dbReference>
<dbReference type="GO" id="GO:0006605">
    <property type="term" value="P:protein targeting"/>
    <property type="evidence" value="ECO:0007669"/>
    <property type="project" value="UniProtKB-UniRule"/>
</dbReference>
<dbReference type="InterPro" id="IPR054384">
    <property type="entry name" value="SecDF_P1_head"/>
</dbReference>
<dbReference type="FunFam" id="1.20.1640.10:FF:000004">
    <property type="entry name" value="Protein translocase subunit SecD"/>
    <property type="match status" value="1"/>
</dbReference>
<keyword evidence="2 11" id="KW-0813">Transport</keyword>
<gene>
    <name evidence="11" type="primary">secD</name>
</gene>
<feature type="transmembrane region" description="Helical" evidence="11">
    <location>
        <begin position="472"/>
        <end position="494"/>
    </location>
</feature>
<dbReference type="InterPro" id="IPR055344">
    <property type="entry name" value="SecD_SecF_C_bact"/>
</dbReference>
<sequence>MNNFSLWKYILVLGVFLFGIIYALPNLSPPDPAVQVSLQSAGDSFDNRLIQSVKNIARNEGISEENIEVNQKSLLMRTDSYEEQIKLKDELRRELGPDYVVALNLAYSTPDWLQNLNASPLKLGLDLRGGIYFLLEVDTDSLIETRLEANAEDFKRRLREESLNFRSIESDKESVTFLFATDEDKSDSLSFLRGFLTDFEIIEEFESFKIKFSREGITSIQDYAVQQNLTTLRNRVNELGVSEPVVQREGAKRISVQLPGIQDTAEAKKIIGKTANLEFRLEANNRTLRSRKESFDFRGVSVDLEKNIIISGDKVADANVGYDESGFPQVNITLDGEGGAKMHRSTRNNVGRKMAVLFIERKSAAKEVVLPDGTLDLIIEPVITKRVISLATIQSALPNRFRITGLDSPNEASELALLLRAGALAAPMEFVEESTVGPSLGAENIRLGIQSLILGLFLVLIFMVVYYKIFGLFANIAVIFNLILITAIMSILSATLTLPGIAGIVLTVGMAVDANVLIFSRIREELKNNSRATDAIIAGYDRAFVTILDANITTLIVAVILYAIGTGPIKGFAITLSIGIVTSMFTSILGTRAMVSLIYRKNNVRRLWI</sequence>